<feature type="transmembrane region" description="Helical" evidence="5">
    <location>
        <begin position="46"/>
        <end position="66"/>
    </location>
</feature>
<evidence type="ECO:0000313" key="7">
    <source>
        <dbReference type="EMBL" id="QPF95172.1"/>
    </source>
</evidence>
<keyword evidence="8" id="KW-1185">Reference proteome</keyword>
<dbReference type="EMBL" id="CP061379">
    <property type="protein sequence ID" value="QPF95172.1"/>
    <property type="molecule type" value="Genomic_DNA"/>
</dbReference>
<dbReference type="AlphaFoldDB" id="A0A7S9DCD6"/>
<feature type="transmembrane region" description="Helical" evidence="5">
    <location>
        <begin position="97"/>
        <end position="118"/>
    </location>
</feature>
<protein>
    <submittedName>
        <fullName evidence="7">O-antigen ligase family protein</fullName>
    </submittedName>
</protein>
<feature type="transmembrane region" description="Helical" evidence="5">
    <location>
        <begin position="167"/>
        <end position="187"/>
    </location>
</feature>
<dbReference type="Pfam" id="PF04932">
    <property type="entry name" value="Wzy_C"/>
    <property type="match status" value="1"/>
</dbReference>
<dbReference type="Proteomes" id="UP000594621">
    <property type="component" value="Chromosome"/>
</dbReference>
<reference evidence="7 8" key="1">
    <citation type="submission" date="2020-09" db="EMBL/GenBank/DDBJ databases">
        <title>Complete genomes of bradyrhizobia occurring on native shrubby legumes in Australia.</title>
        <authorList>
            <person name="Lafay B."/>
        </authorList>
    </citation>
    <scope>NUCLEOTIDE SEQUENCE [LARGE SCALE GENOMIC DNA]</scope>
    <source>
        <strain evidence="7 8">BDV5040</strain>
    </source>
</reference>
<evidence type="ECO:0000256" key="4">
    <source>
        <dbReference type="ARBA" id="ARBA00023136"/>
    </source>
</evidence>
<dbReference type="PANTHER" id="PTHR37422">
    <property type="entry name" value="TEICHURONIC ACID BIOSYNTHESIS PROTEIN TUAE"/>
    <property type="match status" value="1"/>
</dbReference>
<accession>A0A7S9DCD6</accession>
<evidence type="ECO:0000259" key="6">
    <source>
        <dbReference type="Pfam" id="PF04932"/>
    </source>
</evidence>
<keyword evidence="4 5" id="KW-0472">Membrane</keyword>
<keyword evidence="3 5" id="KW-1133">Transmembrane helix</keyword>
<feature type="domain" description="O-antigen ligase-related" evidence="6">
    <location>
        <begin position="205"/>
        <end position="355"/>
    </location>
</feature>
<keyword evidence="7" id="KW-0436">Ligase</keyword>
<proteinExistence type="predicted"/>
<name>A0A7S9DCD6_9BRAD</name>
<evidence type="ECO:0000313" key="8">
    <source>
        <dbReference type="Proteomes" id="UP000594621"/>
    </source>
</evidence>
<dbReference type="RefSeq" id="WP_195804630.1">
    <property type="nucleotide sequence ID" value="NZ_CP061379.1"/>
</dbReference>
<feature type="transmembrane region" description="Helical" evidence="5">
    <location>
        <begin position="125"/>
        <end position="147"/>
    </location>
</feature>
<gene>
    <name evidence="7" type="ORF">IC761_12005</name>
</gene>
<feature type="transmembrane region" description="Helical" evidence="5">
    <location>
        <begin position="73"/>
        <end position="91"/>
    </location>
</feature>
<feature type="transmembrane region" description="Helical" evidence="5">
    <location>
        <begin position="344"/>
        <end position="364"/>
    </location>
</feature>
<dbReference type="GO" id="GO:0016874">
    <property type="term" value="F:ligase activity"/>
    <property type="evidence" value="ECO:0007669"/>
    <property type="project" value="UniProtKB-KW"/>
</dbReference>
<dbReference type="KEGG" id="bcou:IC761_12005"/>
<dbReference type="InterPro" id="IPR051533">
    <property type="entry name" value="WaaL-like"/>
</dbReference>
<dbReference type="GO" id="GO:0016020">
    <property type="term" value="C:membrane"/>
    <property type="evidence" value="ECO:0007669"/>
    <property type="project" value="UniProtKB-SubCell"/>
</dbReference>
<evidence type="ECO:0000256" key="3">
    <source>
        <dbReference type="ARBA" id="ARBA00022989"/>
    </source>
</evidence>
<keyword evidence="2 5" id="KW-0812">Transmembrane</keyword>
<organism evidence="7 8">
    <name type="scientific">Bradyrhizobium commune</name>
    <dbReference type="NCBI Taxonomy" id="83627"/>
    <lineage>
        <taxon>Bacteria</taxon>
        <taxon>Pseudomonadati</taxon>
        <taxon>Pseudomonadota</taxon>
        <taxon>Alphaproteobacteria</taxon>
        <taxon>Hyphomicrobiales</taxon>
        <taxon>Nitrobacteraceae</taxon>
        <taxon>Bradyrhizobium</taxon>
    </lineage>
</organism>
<evidence type="ECO:0000256" key="5">
    <source>
        <dbReference type="SAM" id="Phobius"/>
    </source>
</evidence>
<evidence type="ECO:0000256" key="2">
    <source>
        <dbReference type="ARBA" id="ARBA00022692"/>
    </source>
</evidence>
<feature type="transmembrane region" description="Helical" evidence="5">
    <location>
        <begin position="241"/>
        <end position="259"/>
    </location>
</feature>
<sequence length="428" mass="46886">MTALARETTGGMLLRRLRSPAAWSETVDLFAVLTAASLPWSTSLTGIFNALLLLCMVPFLDVRAFLQSLKRPICAAPIALVLLALVGTLWSDAAWGARLYAVNPTVKLLVLPVLLYHFERSPRGHWVLIAFLVSCALLSAMSWLVAFDPNLALKTDPPERGIFVKNYIDQSQEFTLCAVALAYPIILLLREKRYWFAGLLTALALSFFVNMAFVVVSRTALVTVPILFGVFALLHLRWRSIAVISVALLVGAVLAWQASPQLRKTADTFTSDYTRYVEKGEPTSAGLRLEFWRKSLGFFAEAPIMGHGTGSTRGLFEKVATPSGLYQASAEVIGNPHNQTLNVAVQWGVIGIAVLYSIWILHLLLFRGEGLVHWIGLLVVVQNVFTSLFNSHLFDFHEGWMYVIGVGVAGGMVLRAQQAGAKVGEAGS</sequence>
<feature type="transmembrane region" description="Helical" evidence="5">
    <location>
        <begin position="371"/>
        <end position="393"/>
    </location>
</feature>
<dbReference type="InterPro" id="IPR007016">
    <property type="entry name" value="O-antigen_ligase-rel_domated"/>
</dbReference>
<feature type="transmembrane region" description="Helical" evidence="5">
    <location>
        <begin position="219"/>
        <end position="236"/>
    </location>
</feature>
<evidence type="ECO:0000256" key="1">
    <source>
        <dbReference type="ARBA" id="ARBA00004141"/>
    </source>
</evidence>
<feature type="transmembrane region" description="Helical" evidence="5">
    <location>
        <begin position="399"/>
        <end position="416"/>
    </location>
</feature>
<dbReference type="PANTHER" id="PTHR37422:SF13">
    <property type="entry name" value="LIPOPOLYSACCHARIDE BIOSYNTHESIS PROTEIN PA4999-RELATED"/>
    <property type="match status" value="1"/>
</dbReference>
<comment type="subcellular location">
    <subcellularLocation>
        <location evidence="1">Membrane</location>
        <topology evidence="1">Multi-pass membrane protein</topology>
    </subcellularLocation>
</comment>
<feature type="transmembrane region" description="Helical" evidence="5">
    <location>
        <begin position="194"/>
        <end position="213"/>
    </location>
</feature>